<keyword evidence="3" id="KW-1185">Reference proteome</keyword>
<organism evidence="2 3">
    <name type="scientific">Lacrimispora algidixylanolytica</name>
    <dbReference type="NCBI Taxonomy" id="94868"/>
    <lineage>
        <taxon>Bacteria</taxon>
        <taxon>Bacillati</taxon>
        <taxon>Bacillota</taxon>
        <taxon>Clostridia</taxon>
        <taxon>Lachnospirales</taxon>
        <taxon>Lachnospiraceae</taxon>
        <taxon>Lacrimispora</taxon>
    </lineage>
</organism>
<feature type="compositionally biased region" description="Low complexity" evidence="1">
    <location>
        <begin position="89"/>
        <end position="108"/>
    </location>
</feature>
<proteinExistence type="predicted"/>
<dbReference type="InterPro" id="IPR047773">
    <property type="entry name" value="YHYH_dom_bact"/>
</dbReference>
<protein>
    <recommendedName>
        <fullName evidence="4">YHYH domain-containing protein</fullName>
    </recommendedName>
</protein>
<feature type="region of interest" description="Disordered" evidence="1">
    <location>
        <begin position="86"/>
        <end position="114"/>
    </location>
</feature>
<reference evidence="2 3" key="1">
    <citation type="submission" date="2016-08" db="EMBL/GenBank/DDBJ databases">
        <title>A new outlook on sporulation: Clostridium algidixylanolyticum.</title>
        <authorList>
            <person name="Poppleton D.I."/>
            <person name="Gribaldo S."/>
        </authorList>
    </citation>
    <scope>NUCLEOTIDE SEQUENCE [LARGE SCALE GENOMIC DNA]</scope>
    <source>
        <strain evidence="2 3">SPL73</strain>
    </source>
</reference>
<sequence>MKVRGICRKLGFVAKKMGRVVLVLATVLTIGSVETNYSGGIITAQAHSGRTDSQGGHRDNKNASGLGSYHYHHGYSAHLHPNGVCPYDNSNVTSSTKTSTQTSNSSSTPETKAESTLKLDDYSLVFEVTYYYNNNSDLQSTVGNGGQKLLEHFVNNGMAEGRKGSDNFDVKIYKENNKDLETAYGDSLKKYYEHFLETGHKENRIHN</sequence>
<name>A0A419T9U1_9FIRM</name>
<dbReference type="NCBIfam" id="NF033223">
    <property type="entry name" value="YHYH_alt"/>
    <property type="match status" value="1"/>
</dbReference>
<evidence type="ECO:0000313" key="2">
    <source>
        <dbReference type="EMBL" id="RKD34242.1"/>
    </source>
</evidence>
<dbReference type="RefSeq" id="WP_330512357.1">
    <property type="nucleotide sequence ID" value="NZ_MCIA01000002.1"/>
</dbReference>
<dbReference type="AlphaFoldDB" id="A0A419T9U1"/>
<feature type="region of interest" description="Disordered" evidence="1">
    <location>
        <begin position="47"/>
        <end position="67"/>
    </location>
</feature>
<comment type="caution">
    <text evidence="2">The sequence shown here is derived from an EMBL/GenBank/DDBJ whole genome shotgun (WGS) entry which is preliminary data.</text>
</comment>
<evidence type="ECO:0000256" key="1">
    <source>
        <dbReference type="SAM" id="MobiDB-lite"/>
    </source>
</evidence>
<dbReference type="EMBL" id="MCIA01000002">
    <property type="protein sequence ID" value="RKD34242.1"/>
    <property type="molecule type" value="Genomic_DNA"/>
</dbReference>
<gene>
    <name evidence="2" type="ORF">BET01_12245</name>
</gene>
<dbReference type="Proteomes" id="UP000284277">
    <property type="component" value="Unassembled WGS sequence"/>
</dbReference>
<accession>A0A419T9U1</accession>
<evidence type="ECO:0008006" key="4">
    <source>
        <dbReference type="Google" id="ProtNLM"/>
    </source>
</evidence>
<evidence type="ECO:0000313" key="3">
    <source>
        <dbReference type="Proteomes" id="UP000284277"/>
    </source>
</evidence>